<dbReference type="RefSeq" id="WP_243098139.1">
    <property type="nucleotide sequence ID" value="NZ_CP058648.1"/>
</dbReference>
<organism evidence="8 9">
    <name type="scientific">Serpentinicella alkaliphila</name>
    <dbReference type="NCBI Taxonomy" id="1734049"/>
    <lineage>
        <taxon>Bacteria</taxon>
        <taxon>Bacillati</taxon>
        <taxon>Bacillota</taxon>
        <taxon>Clostridia</taxon>
        <taxon>Peptostreptococcales</taxon>
        <taxon>Natronincolaceae</taxon>
        <taxon>Serpentinicella</taxon>
    </lineage>
</organism>
<dbReference type="EMBL" id="SLYC01000001">
    <property type="protein sequence ID" value="TCQ08017.1"/>
    <property type="molecule type" value="Genomic_DNA"/>
</dbReference>
<feature type="transmembrane region" description="Helical" evidence="6">
    <location>
        <begin position="6"/>
        <end position="24"/>
    </location>
</feature>
<keyword evidence="2 6" id="KW-0812">Transmembrane</keyword>
<feature type="transmembrane region" description="Helical" evidence="6">
    <location>
        <begin position="134"/>
        <end position="156"/>
    </location>
</feature>
<comment type="subcellular location">
    <subcellularLocation>
        <location evidence="1">Membrane</location>
        <topology evidence="1">Multi-pass membrane protein</topology>
    </subcellularLocation>
</comment>
<dbReference type="GO" id="GO:0005886">
    <property type="term" value="C:plasma membrane"/>
    <property type="evidence" value="ECO:0007669"/>
    <property type="project" value="TreeGrafter"/>
</dbReference>
<feature type="transmembrane region" description="Helical" evidence="6">
    <location>
        <begin position="91"/>
        <end position="109"/>
    </location>
</feature>
<feature type="domain" description="Cytochrome c assembly protein" evidence="7">
    <location>
        <begin position="62"/>
        <end position="265"/>
    </location>
</feature>
<dbReference type="GO" id="GO:0017004">
    <property type="term" value="P:cytochrome complex assembly"/>
    <property type="evidence" value="ECO:0007669"/>
    <property type="project" value="UniProtKB-KW"/>
</dbReference>
<gene>
    <name evidence="8" type="ORF">EDD79_1001101</name>
</gene>
<evidence type="ECO:0000256" key="4">
    <source>
        <dbReference type="ARBA" id="ARBA00022989"/>
    </source>
</evidence>
<evidence type="ECO:0000313" key="8">
    <source>
        <dbReference type="EMBL" id="TCQ08017.1"/>
    </source>
</evidence>
<evidence type="ECO:0000256" key="2">
    <source>
        <dbReference type="ARBA" id="ARBA00022692"/>
    </source>
</evidence>
<keyword evidence="5 6" id="KW-0472">Membrane</keyword>
<dbReference type="AlphaFoldDB" id="A0A4R2TY56"/>
<protein>
    <submittedName>
        <fullName evidence="8">Cytochrome c-type biogenesis protein CcsB</fullName>
    </submittedName>
</protein>
<evidence type="ECO:0000256" key="5">
    <source>
        <dbReference type="ARBA" id="ARBA00023136"/>
    </source>
</evidence>
<keyword evidence="9" id="KW-1185">Reference proteome</keyword>
<dbReference type="InterPro" id="IPR002541">
    <property type="entry name" value="Cyt_c_assembly"/>
</dbReference>
<feature type="transmembrane region" description="Helical" evidence="6">
    <location>
        <begin position="68"/>
        <end position="84"/>
    </location>
</feature>
<feature type="transmembrane region" description="Helical" evidence="6">
    <location>
        <begin position="177"/>
        <end position="198"/>
    </location>
</feature>
<dbReference type="PANTHER" id="PTHR30071">
    <property type="entry name" value="HEME EXPORTER PROTEIN C"/>
    <property type="match status" value="1"/>
</dbReference>
<comment type="caution">
    <text evidence="8">The sequence shown here is derived from an EMBL/GenBank/DDBJ whole genome shotgun (WGS) entry which is preliminary data.</text>
</comment>
<dbReference type="NCBIfam" id="TIGR03144">
    <property type="entry name" value="cytochr_II_ccsB"/>
    <property type="match status" value="1"/>
</dbReference>
<dbReference type="InterPro" id="IPR017562">
    <property type="entry name" value="Cyt_c_biogenesis_CcsA"/>
</dbReference>
<dbReference type="InterPro" id="IPR045062">
    <property type="entry name" value="Cyt_c_biogenesis_CcsA/CcmC"/>
</dbReference>
<dbReference type="Proteomes" id="UP000295504">
    <property type="component" value="Unassembled WGS sequence"/>
</dbReference>
<keyword evidence="3" id="KW-0201">Cytochrome c-type biogenesis</keyword>
<dbReference type="Pfam" id="PF01578">
    <property type="entry name" value="Cytochrom_C_asm"/>
    <property type="match status" value="1"/>
</dbReference>
<dbReference type="PANTHER" id="PTHR30071:SF1">
    <property type="entry name" value="CYTOCHROME B_B6 PROTEIN-RELATED"/>
    <property type="match status" value="1"/>
</dbReference>
<accession>A0A4R2TY56</accession>
<evidence type="ECO:0000313" key="9">
    <source>
        <dbReference type="Proteomes" id="UP000295504"/>
    </source>
</evidence>
<feature type="transmembrane region" description="Helical" evidence="6">
    <location>
        <begin position="31"/>
        <end position="48"/>
    </location>
</feature>
<keyword evidence="4 6" id="KW-1133">Transmembrane helix</keyword>
<proteinExistence type="predicted"/>
<evidence type="ECO:0000256" key="1">
    <source>
        <dbReference type="ARBA" id="ARBA00004141"/>
    </source>
</evidence>
<name>A0A4R2TY56_9FIRM</name>
<reference evidence="8 9" key="1">
    <citation type="submission" date="2019-03" db="EMBL/GenBank/DDBJ databases">
        <title>Genomic Encyclopedia of Type Strains, Phase IV (KMG-IV): sequencing the most valuable type-strain genomes for metagenomic binning, comparative biology and taxonomic classification.</title>
        <authorList>
            <person name="Goeker M."/>
        </authorList>
    </citation>
    <scope>NUCLEOTIDE SEQUENCE [LARGE SCALE GENOMIC DNA]</scope>
    <source>
        <strain evidence="8 9">DSM 100013</strain>
    </source>
</reference>
<dbReference type="GO" id="GO:0020037">
    <property type="term" value="F:heme binding"/>
    <property type="evidence" value="ECO:0007669"/>
    <property type="project" value="InterPro"/>
</dbReference>
<evidence type="ECO:0000256" key="6">
    <source>
        <dbReference type="SAM" id="Phobius"/>
    </source>
</evidence>
<feature type="transmembrane region" description="Helical" evidence="6">
    <location>
        <begin position="240"/>
        <end position="257"/>
    </location>
</feature>
<sequence>MENYSFIATLILYSLSMVAYFIFFMYRKEKYANYGIMLIMAGVAFHTISLFSRSVQASRLPLSNQYEFATSFAWGISVSFIAFEKKYKFKALGTFVTPLILLVAFYAAMQSREIRPLMPALQSRWIVLHVSTAIFSYGAFAVACAVSFMYLIRDYFKNDPFIMKYIPDFKVLDNISYRAIALGLVMLTVVIVSGAIWAEKAWGRYWQWDPKETWSFITWVIYAIYLHVRLSRGWKNKKAAIFAVLGFIAILFTYIGVNTLLSGYHSYATILLI</sequence>
<evidence type="ECO:0000256" key="3">
    <source>
        <dbReference type="ARBA" id="ARBA00022748"/>
    </source>
</evidence>
<feature type="transmembrane region" description="Helical" evidence="6">
    <location>
        <begin position="213"/>
        <end position="228"/>
    </location>
</feature>
<evidence type="ECO:0000259" key="7">
    <source>
        <dbReference type="Pfam" id="PF01578"/>
    </source>
</evidence>